<dbReference type="PANTHER" id="PTHR43420">
    <property type="entry name" value="ACETYLTRANSFERASE"/>
    <property type="match status" value="1"/>
</dbReference>
<keyword evidence="2" id="KW-0012">Acyltransferase</keyword>
<dbReference type="SUPFAM" id="SSF55729">
    <property type="entry name" value="Acyl-CoA N-acyltransferases (Nat)"/>
    <property type="match status" value="1"/>
</dbReference>
<dbReference type="InterPro" id="IPR050680">
    <property type="entry name" value="YpeA/RimI_acetyltransf"/>
</dbReference>
<comment type="caution">
    <text evidence="4">The sequence shown here is derived from an EMBL/GenBank/DDBJ whole genome shotgun (WGS) entry which is preliminary data.</text>
</comment>
<evidence type="ECO:0000313" key="5">
    <source>
        <dbReference type="Proteomes" id="UP000306441"/>
    </source>
</evidence>
<protein>
    <submittedName>
        <fullName evidence="4">GNAT family N-acetyltransferase</fullName>
    </submittedName>
</protein>
<keyword evidence="1" id="KW-0808">Transferase</keyword>
<evidence type="ECO:0000256" key="1">
    <source>
        <dbReference type="ARBA" id="ARBA00022679"/>
    </source>
</evidence>
<dbReference type="PROSITE" id="PS51186">
    <property type="entry name" value="GNAT"/>
    <property type="match status" value="1"/>
</dbReference>
<dbReference type="EMBL" id="SSNY01000013">
    <property type="protein sequence ID" value="THF55125.1"/>
    <property type="molecule type" value="Genomic_DNA"/>
</dbReference>
<dbReference type="InterPro" id="IPR000182">
    <property type="entry name" value="GNAT_dom"/>
</dbReference>
<evidence type="ECO:0000259" key="3">
    <source>
        <dbReference type="PROSITE" id="PS51186"/>
    </source>
</evidence>
<dbReference type="CDD" id="cd04301">
    <property type="entry name" value="NAT_SF"/>
    <property type="match status" value="1"/>
</dbReference>
<name>A0ABY2Q2Q1_9HYPH</name>
<evidence type="ECO:0000256" key="2">
    <source>
        <dbReference type="ARBA" id="ARBA00023315"/>
    </source>
</evidence>
<keyword evidence="5" id="KW-1185">Reference proteome</keyword>
<proteinExistence type="predicted"/>
<organism evidence="4 5">
    <name type="scientific">Ollibium composti</name>
    <dbReference type="NCBI Taxonomy" id="2675109"/>
    <lineage>
        <taxon>Bacteria</taxon>
        <taxon>Pseudomonadati</taxon>
        <taxon>Pseudomonadota</taxon>
        <taxon>Alphaproteobacteria</taxon>
        <taxon>Hyphomicrobiales</taxon>
        <taxon>Phyllobacteriaceae</taxon>
        <taxon>Ollibium</taxon>
    </lineage>
</organism>
<accession>A0ABY2Q2Q1</accession>
<dbReference type="InterPro" id="IPR016181">
    <property type="entry name" value="Acyl_CoA_acyltransferase"/>
</dbReference>
<feature type="domain" description="N-acetyltransferase" evidence="3">
    <location>
        <begin position="118"/>
        <end position="253"/>
    </location>
</feature>
<sequence length="253" mass="27318">MLATVRRFEAAGFRAWPAATVHYDGTWAIRLTAGLPAKRLNSVNPLDPSDVHDLPERIARAARRFDAYGRPLTFRISPLSGEALSAHLDAEGWARFDDSLVMRMALTDAAVEGAQDQIPLKDIGRFIGAALKVHGSDASLRPGLSEIIGAIQPETGLFALEHGAEPLATLICVHDADLAGLFEIATAAAVRGQGHGRSLVLSALKWARLRGARQAWLQVEAANQPALALYRSLGFEEVYPYHYRRPPGAAVDG</sequence>
<dbReference type="PANTHER" id="PTHR43420:SF12">
    <property type="entry name" value="N-ACETYLTRANSFERASE DOMAIN-CONTAINING PROTEIN"/>
    <property type="match status" value="1"/>
</dbReference>
<dbReference type="Pfam" id="PF00583">
    <property type="entry name" value="Acetyltransf_1"/>
    <property type="match status" value="1"/>
</dbReference>
<evidence type="ECO:0000313" key="4">
    <source>
        <dbReference type="EMBL" id="THF55125.1"/>
    </source>
</evidence>
<gene>
    <name evidence="4" type="ORF">E6C48_19345</name>
</gene>
<reference evidence="4 5" key="1">
    <citation type="submission" date="2019-04" db="EMBL/GenBank/DDBJ databases">
        <title>Mesorhizobium composti sp. nov., isolated from compost.</title>
        <authorList>
            <person name="Lin S.-Y."/>
            <person name="Hameed A."/>
            <person name="Hsieh Y.-T."/>
            <person name="Young C.-C."/>
        </authorList>
    </citation>
    <scope>NUCLEOTIDE SEQUENCE [LARGE SCALE GENOMIC DNA]</scope>
    <source>
        <strain evidence="4 5">CC-YTH430</strain>
    </source>
</reference>
<dbReference type="Gene3D" id="3.40.630.30">
    <property type="match status" value="1"/>
</dbReference>
<dbReference type="Proteomes" id="UP000306441">
    <property type="component" value="Unassembled WGS sequence"/>
</dbReference>